<evidence type="ECO:0000256" key="2">
    <source>
        <dbReference type="ARBA" id="ARBA00011738"/>
    </source>
</evidence>
<accession>A0ABC8SST9</accession>
<dbReference type="AlphaFoldDB" id="A0ABC8SST9"/>
<comment type="similarity">
    <text evidence="1">Belongs to the triosephosphate isomerase family.</text>
</comment>
<dbReference type="InterPro" id="IPR035990">
    <property type="entry name" value="TIM_sf"/>
</dbReference>
<reference evidence="5 6" key="1">
    <citation type="submission" date="2024-02" db="EMBL/GenBank/DDBJ databases">
        <authorList>
            <person name="Vignale AGUSTIN F."/>
            <person name="Sosa J E."/>
            <person name="Modenutti C."/>
        </authorList>
    </citation>
    <scope>NUCLEOTIDE SEQUENCE [LARGE SCALE GENOMIC DNA]</scope>
</reference>
<gene>
    <name evidence="5" type="ORF">ILEXP_LOCUS26557</name>
</gene>
<proteinExistence type="inferred from homology"/>
<evidence type="ECO:0000313" key="5">
    <source>
        <dbReference type="EMBL" id="CAK9157978.1"/>
    </source>
</evidence>
<keyword evidence="3" id="KW-0413">Isomerase</keyword>
<evidence type="ECO:0000256" key="3">
    <source>
        <dbReference type="ARBA" id="ARBA00023235"/>
    </source>
</evidence>
<dbReference type="Pfam" id="PF00121">
    <property type="entry name" value="TIM"/>
    <property type="match status" value="1"/>
</dbReference>
<comment type="caution">
    <text evidence="5">The sequence shown here is derived from an EMBL/GenBank/DDBJ whole genome shotgun (WGS) entry which is preliminary data.</text>
</comment>
<evidence type="ECO:0000313" key="6">
    <source>
        <dbReference type="Proteomes" id="UP001642360"/>
    </source>
</evidence>
<dbReference type="Proteomes" id="UP001642360">
    <property type="component" value="Unassembled WGS sequence"/>
</dbReference>
<comment type="subunit">
    <text evidence="2">Homodimer.</text>
</comment>
<organism evidence="5 6">
    <name type="scientific">Ilex paraguariensis</name>
    <name type="common">yerba mate</name>
    <dbReference type="NCBI Taxonomy" id="185542"/>
    <lineage>
        <taxon>Eukaryota</taxon>
        <taxon>Viridiplantae</taxon>
        <taxon>Streptophyta</taxon>
        <taxon>Embryophyta</taxon>
        <taxon>Tracheophyta</taxon>
        <taxon>Spermatophyta</taxon>
        <taxon>Magnoliopsida</taxon>
        <taxon>eudicotyledons</taxon>
        <taxon>Gunneridae</taxon>
        <taxon>Pentapetalae</taxon>
        <taxon>asterids</taxon>
        <taxon>campanulids</taxon>
        <taxon>Aquifoliales</taxon>
        <taxon>Aquifoliaceae</taxon>
        <taxon>Ilex</taxon>
    </lineage>
</organism>
<evidence type="ECO:0000256" key="1">
    <source>
        <dbReference type="ARBA" id="ARBA00007422"/>
    </source>
</evidence>
<evidence type="ECO:0000256" key="4">
    <source>
        <dbReference type="ARBA" id="ARBA00024331"/>
    </source>
</evidence>
<name>A0ABC8SST9_9AQUA</name>
<evidence type="ECO:0008006" key="7">
    <source>
        <dbReference type="Google" id="ProtNLM"/>
    </source>
</evidence>
<dbReference type="EMBL" id="CAUOFW020003092">
    <property type="protein sequence ID" value="CAK9157978.1"/>
    <property type="molecule type" value="Genomic_DNA"/>
</dbReference>
<dbReference type="PANTHER" id="PTHR21139:SF37">
    <property type="entry name" value="OS01G0841600 PROTEIN"/>
    <property type="match status" value="1"/>
</dbReference>
<dbReference type="Gene3D" id="3.20.20.70">
    <property type="entry name" value="Aldolase class I"/>
    <property type="match status" value="1"/>
</dbReference>
<dbReference type="GO" id="GO:0016853">
    <property type="term" value="F:isomerase activity"/>
    <property type="evidence" value="ECO:0007669"/>
    <property type="project" value="UniProtKB-KW"/>
</dbReference>
<dbReference type="InterPro" id="IPR013785">
    <property type="entry name" value="Aldolase_TIM"/>
</dbReference>
<protein>
    <recommendedName>
        <fullName evidence="7">Triosephosphate isomerase</fullName>
    </recommendedName>
</protein>
<dbReference type="SUPFAM" id="SSF51351">
    <property type="entry name" value="Triosephosphate isomerase (TIM)"/>
    <property type="match status" value="1"/>
</dbReference>
<dbReference type="InterPro" id="IPR000652">
    <property type="entry name" value="Triosephosphate_isomerase"/>
</dbReference>
<comment type="pathway">
    <text evidence="4">Carbohydrate biosynthesis.</text>
</comment>
<dbReference type="PROSITE" id="PS51440">
    <property type="entry name" value="TIM_2"/>
    <property type="match status" value="1"/>
</dbReference>
<dbReference type="PANTHER" id="PTHR21139">
    <property type="entry name" value="TRIOSEPHOSPHATE ISOMERASE"/>
    <property type="match status" value="1"/>
</dbReference>
<keyword evidence="6" id="KW-1185">Reference proteome</keyword>
<sequence length="104" mass="11132">MGSIFVNGALSALGLKPVGSLFLFAEMLLNLSIPWVIIGHSERRLLLGEPNEFVGDKVAYALDRGLKVITSVGETPEQRESRSTMAVVAAQTKAIAGEENSRSC</sequence>